<evidence type="ECO:0000313" key="1">
    <source>
        <dbReference type="EMBL" id="KAL3573650.1"/>
    </source>
</evidence>
<dbReference type="EMBL" id="RCHU02000013">
    <property type="protein sequence ID" value="KAL3573650.1"/>
    <property type="molecule type" value="Genomic_DNA"/>
</dbReference>
<dbReference type="Proteomes" id="UP000309997">
    <property type="component" value="Unassembled WGS sequence"/>
</dbReference>
<protein>
    <submittedName>
        <fullName evidence="1">Uncharacterized protein</fullName>
    </submittedName>
</protein>
<name>A0ACC4B509_POPAL</name>
<sequence length="237" mass="26685">MVSSTILVYRYFLDNPFGSLLSFWLTVVADLQQLLYLVSNDLTCTLASVFKEGPGDFLQALKTIPRTMRMMQERLFWIIQSYASYMLTLQVIFVVELPAVHLMYNPLVNIILVSVGLSLEETPGKALNVVKREFLTYNDSNKPLEDTDLHKISKVRSMNIIKQDEQLKGDEDENSSDCTKQPLNSQNGTGLSTDTNEVESEREVGYLSLLKYVYVYNFAVVGILSASCDVGIIITAL</sequence>
<reference evidence="1 2" key="1">
    <citation type="journal article" date="2024" name="Plant Biotechnol. J.">
        <title>Genome and CRISPR/Cas9 system of a widespread forest tree (Populus alba) in the world.</title>
        <authorList>
            <person name="Liu Y.J."/>
            <person name="Jiang P.F."/>
            <person name="Han X.M."/>
            <person name="Li X.Y."/>
            <person name="Wang H.M."/>
            <person name="Wang Y.J."/>
            <person name="Wang X.X."/>
            <person name="Zeng Q.Y."/>
        </authorList>
    </citation>
    <scope>NUCLEOTIDE SEQUENCE [LARGE SCALE GENOMIC DNA]</scope>
    <source>
        <strain evidence="2">cv. PAL-ZL1</strain>
    </source>
</reference>
<proteinExistence type="predicted"/>
<keyword evidence="2" id="KW-1185">Reference proteome</keyword>
<organism evidence="1 2">
    <name type="scientific">Populus alba</name>
    <name type="common">White poplar</name>
    <dbReference type="NCBI Taxonomy" id="43335"/>
    <lineage>
        <taxon>Eukaryota</taxon>
        <taxon>Viridiplantae</taxon>
        <taxon>Streptophyta</taxon>
        <taxon>Embryophyta</taxon>
        <taxon>Tracheophyta</taxon>
        <taxon>Spermatophyta</taxon>
        <taxon>Magnoliopsida</taxon>
        <taxon>eudicotyledons</taxon>
        <taxon>Gunneridae</taxon>
        <taxon>Pentapetalae</taxon>
        <taxon>rosids</taxon>
        <taxon>fabids</taxon>
        <taxon>Malpighiales</taxon>
        <taxon>Salicaceae</taxon>
        <taxon>Saliceae</taxon>
        <taxon>Populus</taxon>
    </lineage>
</organism>
<accession>A0ACC4B509</accession>
<evidence type="ECO:0000313" key="2">
    <source>
        <dbReference type="Proteomes" id="UP000309997"/>
    </source>
</evidence>
<gene>
    <name evidence="1" type="ORF">D5086_024263</name>
</gene>
<comment type="caution">
    <text evidence="1">The sequence shown here is derived from an EMBL/GenBank/DDBJ whole genome shotgun (WGS) entry which is preliminary data.</text>
</comment>